<dbReference type="SMART" id="SM00671">
    <property type="entry name" value="SEL1"/>
    <property type="match status" value="5"/>
</dbReference>
<reference evidence="1" key="1">
    <citation type="submission" date="2021-03" db="EMBL/GenBank/DDBJ databases">
        <title>Identification and antibiotic profiling of Wohlfahrtiimonas chitiniclastica, an underestimated human pathogen.</title>
        <authorList>
            <person name="Kopf A."/>
            <person name="Bunk B."/>
            <person name="Coldewey S."/>
            <person name="Gunzer F."/>
            <person name="Riedel T."/>
            <person name="Schroettner P."/>
        </authorList>
    </citation>
    <scope>NUCLEOTIDE SEQUENCE</scope>
    <source>
        <strain evidence="1">DSM 100917</strain>
    </source>
</reference>
<dbReference type="InterPro" id="IPR050767">
    <property type="entry name" value="Sel1_AlgK"/>
</dbReference>
<dbReference type="EMBL" id="JAGIBU010000009">
    <property type="protein sequence ID" value="MBS7825266.1"/>
    <property type="molecule type" value="Genomic_DNA"/>
</dbReference>
<evidence type="ECO:0000313" key="1">
    <source>
        <dbReference type="EMBL" id="MBS7825266.1"/>
    </source>
</evidence>
<dbReference type="PANTHER" id="PTHR11102">
    <property type="entry name" value="SEL-1-LIKE PROTEIN"/>
    <property type="match status" value="1"/>
</dbReference>
<organism evidence="1 2">
    <name type="scientific">Wohlfahrtiimonas chitiniclastica</name>
    <dbReference type="NCBI Taxonomy" id="400946"/>
    <lineage>
        <taxon>Bacteria</taxon>
        <taxon>Pseudomonadati</taxon>
        <taxon>Pseudomonadota</taxon>
        <taxon>Gammaproteobacteria</taxon>
        <taxon>Cardiobacteriales</taxon>
        <taxon>Ignatzschineriaceae</taxon>
        <taxon>Wohlfahrtiimonas</taxon>
    </lineage>
</organism>
<dbReference type="Proteomes" id="UP000680020">
    <property type="component" value="Unassembled WGS sequence"/>
</dbReference>
<dbReference type="SUPFAM" id="SSF81901">
    <property type="entry name" value="HCP-like"/>
    <property type="match status" value="3"/>
</dbReference>
<dbReference type="InterPro" id="IPR006597">
    <property type="entry name" value="Sel1-like"/>
</dbReference>
<dbReference type="PANTHER" id="PTHR11102:SF160">
    <property type="entry name" value="ERAD-ASSOCIATED E3 UBIQUITIN-PROTEIN LIGASE COMPONENT HRD3"/>
    <property type="match status" value="1"/>
</dbReference>
<name>A0AB35BZT0_9GAMM</name>
<sequence>MIRSMTQYAALCSLLSVPYMTLNLAVADHGSVPTLLHASSLAISALILEDASMEKTLRRADNGHLKSMLKAARIYHFGDFDQDIESNIMMAQYWYERAITEHPKDYRAYYELAELLRISSPNDPNLLSYYQKATQLTDTDIDVLLFAARFFAERGLDQQALTQYERVIALNTSESSTYCAKLSSAHLLKYGGQGVQKNPRKAHQYYLEIVANNFNDAESFYELGDDYQHGIGTAVDLTQAKDYYQRSFDGRARLPLGQLLLQSTDEAQRAEGVEQVIAAMALPENRQAVTDILLPLRTKYPKVVAWLYDQAVYSDHRNGFDARAVLKEGCEADDPDHCFYEALWQLGNRVYEKEGFARMLAFATANDERAMAKLIEHYHDQNDAHNELKWLKARAELLQTEEAYEAVAYFYVNEMDYDEAVVWYGKIDAPSEDIARNFQHAKNEAAYFKQRAIAAKTDWEDAEFMASIYQRQGRFDQAIAMLEPWAQTKETAGYLLVDALDRSQIPENLQRATQHHLKRAKAGEEAAYYELYQRYVQNIDPTITREDVVAWMQDWQALDADQSRYYIEELEAYDEALKQQDLETLAKAYQFGSGIRKDEAKYWALLEELSAQNNQWALQTLAYAYYYGEIEPHDWSKAVALYQKLNEPDEEATAIMADYVRYFVPAEQGDDAAKAALGRYYVTTEPFKSRPADVKKGLALLNQAAVAGNGDAMLSLADYYGYEDYAPYLQLKWLEAAVDAGNHEAALKLAQLKIMRMMYPLVNEAEQTGIEDLLTFAAQKLEAANEALVDFYLLMHQDERAEALLDTLPLATQQSLYPKLGEFHATDTDEHASHFNKAARYYDKAYQGGDLIYGIKLAELYWQGDQTLARDEQQATALMNAVFSAIIDSQALYLSDNIVESLLRLHREDAFARAWLQRLSIEGHSYAAAQLAQMYAKEEDYASAYLYAKVAGHWFADDLASHLTPAVIEALDARAQQLAKAKVPSEF</sequence>
<comment type="caution">
    <text evidence="1">The sequence shown here is derived from an EMBL/GenBank/DDBJ whole genome shotgun (WGS) entry which is preliminary data.</text>
</comment>
<dbReference type="Gene3D" id="1.25.40.10">
    <property type="entry name" value="Tetratricopeptide repeat domain"/>
    <property type="match status" value="4"/>
</dbReference>
<protein>
    <submittedName>
        <fullName evidence="1">Sel1 repeat family protein</fullName>
    </submittedName>
</protein>
<accession>A0AB35BZT0</accession>
<dbReference type="AlphaFoldDB" id="A0AB35BZT0"/>
<proteinExistence type="predicted"/>
<gene>
    <name evidence="1" type="ORF">J7561_08630</name>
</gene>
<dbReference type="RefSeq" id="WP_213404244.1">
    <property type="nucleotide sequence ID" value="NZ_JAGIBT010000010.1"/>
</dbReference>
<evidence type="ECO:0000313" key="2">
    <source>
        <dbReference type="Proteomes" id="UP000680020"/>
    </source>
</evidence>
<dbReference type="InterPro" id="IPR011990">
    <property type="entry name" value="TPR-like_helical_dom_sf"/>
</dbReference>